<dbReference type="OrthoDB" id="3578515at2"/>
<name>A0A1Y2ML55_PSEAH</name>
<proteinExistence type="predicted"/>
<dbReference type="RefSeq" id="WP_085915813.1">
    <property type="nucleotide sequence ID" value="NZ_AP018921.1"/>
</dbReference>
<dbReference type="EMBL" id="MIGB01000044">
    <property type="protein sequence ID" value="OSY36026.1"/>
    <property type="molecule type" value="Genomic_DNA"/>
</dbReference>
<sequence>MTTNTRTTNALTPNTGTQDARRGLRVSILRAADLPDCSNGGISGRVTRVTLVGDLVDYYAAAVLEPDEQAPAVRLIERAGMYGIAVPDLARTDRVGPMASGAFVYSSDSRFRALSAHLGCGGSAIPLHDRFETAAQYAALSSDY</sequence>
<keyword evidence="2" id="KW-1185">Reference proteome</keyword>
<evidence type="ECO:0000313" key="1">
    <source>
        <dbReference type="EMBL" id="OSY36026.1"/>
    </source>
</evidence>
<organism evidence="1 2">
    <name type="scientific">Pseudonocardia autotrophica</name>
    <name type="common">Amycolata autotrophica</name>
    <name type="synonym">Nocardia autotrophica</name>
    <dbReference type="NCBI Taxonomy" id="2074"/>
    <lineage>
        <taxon>Bacteria</taxon>
        <taxon>Bacillati</taxon>
        <taxon>Actinomycetota</taxon>
        <taxon>Actinomycetes</taxon>
        <taxon>Pseudonocardiales</taxon>
        <taxon>Pseudonocardiaceae</taxon>
        <taxon>Pseudonocardia</taxon>
    </lineage>
</organism>
<comment type="caution">
    <text evidence="1">The sequence shown here is derived from an EMBL/GenBank/DDBJ whole genome shotgun (WGS) entry which is preliminary data.</text>
</comment>
<dbReference type="STRING" id="2074.BG845_05708"/>
<gene>
    <name evidence="1" type="ORF">BG845_05708</name>
</gene>
<dbReference type="Proteomes" id="UP000194360">
    <property type="component" value="Unassembled WGS sequence"/>
</dbReference>
<reference evidence="1 2" key="1">
    <citation type="submission" date="2016-09" db="EMBL/GenBank/DDBJ databases">
        <title>Pseudonocardia autotrophica DSM535, a candidate organism with high potential of specific P450 cytochromes.</title>
        <authorList>
            <person name="Grumaz C."/>
            <person name="Vainshtein Y."/>
            <person name="Kirstahler P."/>
            <person name="Sohn K."/>
        </authorList>
    </citation>
    <scope>NUCLEOTIDE SEQUENCE [LARGE SCALE GENOMIC DNA]</scope>
    <source>
        <strain evidence="1 2">DSM 535</strain>
    </source>
</reference>
<protein>
    <submittedName>
        <fullName evidence="1">Uncharacterized protein</fullName>
    </submittedName>
</protein>
<evidence type="ECO:0000313" key="2">
    <source>
        <dbReference type="Proteomes" id="UP000194360"/>
    </source>
</evidence>
<accession>A0A1Y2ML55</accession>
<dbReference type="AlphaFoldDB" id="A0A1Y2ML55"/>